<keyword evidence="2" id="KW-1185">Reference proteome</keyword>
<dbReference type="PANTHER" id="PTHR18901:SF44">
    <property type="entry name" value="OS01G0757900 PROTEIN"/>
    <property type="match status" value="1"/>
</dbReference>
<dbReference type="AlphaFoldDB" id="A0A5J5A916"/>
<dbReference type="GO" id="GO:0006114">
    <property type="term" value="P:glycerol biosynthetic process"/>
    <property type="evidence" value="ECO:0007669"/>
    <property type="project" value="TreeGrafter"/>
</dbReference>
<name>A0A5J5A916_9ASTE</name>
<organism evidence="1 2">
    <name type="scientific">Nyssa sinensis</name>
    <dbReference type="NCBI Taxonomy" id="561372"/>
    <lineage>
        <taxon>Eukaryota</taxon>
        <taxon>Viridiplantae</taxon>
        <taxon>Streptophyta</taxon>
        <taxon>Embryophyta</taxon>
        <taxon>Tracheophyta</taxon>
        <taxon>Spermatophyta</taxon>
        <taxon>Magnoliopsida</taxon>
        <taxon>eudicotyledons</taxon>
        <taxon>Gunneridae</taxon>
        <taxon>Pentapetalae</taxon>
        <taxon>asterids</taxon>
        <taxon>Cornales</taxon>
        <taxon>Nyssaceae</taxon>
        <taxon>Nyssa</taxon>
    </lineage>
</organism>
<dbReference type="SUPFAM" id="SSF56784">
    <property type="entry name" value="HAD-like"/>
    <property type="match status" value="1"/>
</dbReference>
<accession>A0A5J5A916</accession>
<dbReference type="InterPro" id="IPR006439">
    <property type="entry name" value="HAD-SF_hydro_IA"/>
</dbReference>
<dbReference type="PANTHER" id="PTHR18901">
    <property type="entry name" value="2-DEOXYGLUCOSE-6-PHOSPHATE PHOSPHATASE 2"/>
    <property type="match status" value="1"/>
</dbReference>
<gene>
    <name evidence="1" type="ORF">F0562_008501</name>
</gene>
<evidence type="ECO:0000313" key="1">
    <source>
        <dbReference type="EMBL" id="KAA8526296.1"/>
    </source>
</evidence>
<dbReference type="Gene3D" id="3.40.50.1000">
    <property type="entry name" value="HAD superfamily/HAD-like"/>
    <property type="match status" value="1"/>
</dbReference>
<proteinExistence type="predicted"/>
<dbReference type="NCBIfam" id="TIGR01509">
    <property type="entry name" value="HAD-SF-IA-v3"/>
    <property type="match status" value="1"/>
</dbReference>
<dbReference type="OrthoDB" id="276388at2759"/>
<dbReference type="Gene3D" id="1.10.150.240">
    <property type="entry name" value="Putative phosphatase, domain 2"/>
    <property type="match status" value="1"/>
</dbReference>
<dbReference type="InterPro" id="IPR036412">
    <property type="entry name" value="HAD-like_sf"/>
</dbReference>
<evidence type="ECO:0008006" key="3">
    <source>
        <dbReference type="Google" id="ProtNLM"/>
    </source>
</evidence>
<evidence type="ECO:0000313" key="2">
    <source>
        <dbReference type="Proteomes" id="UP000325577"/>
    </source>
</evidence>
<dbReference type="GO" id="GO:0043136">
    <property type="term" value="F:sn-glycerol 3-phosphatase activity"/>
    <property type="evidence" value="ECO:0007669"/>
    <property type="project" value="TreeGrafter"/>
</dbReference>
<dbReference type="InterPro" id="IPR023198">
    <property type="entry name" value="PGP-like_dom2"/>
</dbReference>
<reference evidence="1 2" key="1">
    <citation type="submission" date="2019-09" db="EMBL/GenBank/DDBJ databases">
        <title>A chromosome-level genome assembly of the Chinese tupelo Nyssa sinensis.</title>
        <authorList>
            <person name="Yang X."/>
            <person name="Kang M."/>
            <person name="Yang Y."/>
            <person name="Xiong H."/>
            <person name="Wang M."/>
            <person name="Zhang Z."/>
            <person name="Wang Z."/>
            <person name="Wu H."/>
            <person name="Ma T."/>
            <person name="Liu J."/>
            <person name="Xi Z."/>
        </authorList>
    </citation>
    <scope>NUCLEOTIDE SEQUENCE [LARGE SCALE GENOMIC DNA]</scope>
    <source>
        <strain evidence="1">J267</strain>
        <tissue evidence="1">Leaf</tissue>
    </source>
</reference>
<sequence>MIMREAATAIIKDYDLPITPDRFIQEIRPMNREKFLEAANKMGVDAVCCLVIEDSLIGVQAAKAAGMKVVAVPSIQRKADQFSIADSVLQSLVEFHPELWGLPPFEDSKYFWVDNALPVEPFYLRGLCSSGLLNEFADCRPSVLPDQVSGLYFGWAKVDTRDDLQGCGQHWMGPTLFAVLLREKLNYV</sequence>
<dbReference type="EMBL" id="CM018046">
    <property type="protein sequence ID" value="KAA8526296.1"/>
    <property type="molecule type" value="Genomic_DNA"/>
</dbReference>
<dbReference type="InterPro" id="IPR023214">
    <property type="entry name" value="HAD_sf"/>
</dbReference>
<protein>
    <recommendedName>
        <fullName evidence="3">Riboflavin kinase</fullName>
    </recommendedName>
</protein>
<dbReference type="Proteomes" id="UP000325577">
    <property type="component" value="Linkage Group LG3"/>
</dbReference>